<keyword evidence="3" id="KW-0274">FAD</keyword>
<evidence type="ECO:0000313" key="6">
    <source>
        <dbReference type="Proteomes" id="UP000523007"/>
    </source>
</evidence>
<dbReference type="SUPFAM" id="SSF51905">
    <property type="entry name" value="FAD/NAD(P)-binding domain"/>
    <property type="match status" value="1"/>
</dbReference>
<keyword evidence="6" id="KW-1185">Reference proteome</keyword>
<dbReference type="AlphaFoldDB" id="A0A7W7W6S7"/>
<proteinExistence type="predicted"/>
<evidence type="ECO:0000256" key="1">
    <source>
        <dbReference type="ARBA" id="ARBA00001974"/>
    </source>
</evidence>
<dbReference type="RefSeq" id="WP_184584915.1">
    <property type="nucleotide sequence ID" value="NZ_JACHJT010000002.1"/>
</dbReference>
<dbReference type="Proteomes" id="UP000523007">
    <property type="component" value="Unassembled WGS sequence"/>
</dbReference>
<protein>
    <submittedName>
        <fullName evidence="5">2-polyprenyl-6-methoxyphenol hydroxylase-like FAD-dependent oxidoreductase</fullName>
    </submittedName>
</protein>
<name>A0A7W7W6S7_9ACTN</name>
<dbReference type="PRINTS" id="PR00420">
    <property type="entry name" value="RNGMNOXGNASE"/>
</dbReference>
<gene>
    <name evidence="5" type="ORF">F4561_006039</name>
</gene>
<dbReference type="InterPro" id="IPR050641">
    <property type="entry name" value="RIFMO-like"/>
</dbReference>
<keyword evidence="2" id="KW-0285">Flavoprotein</keyword>
<reference evidence="5 6" key="1">
    <citation type="submission" date="2020-08" db="EMBL/GenBank/DDBJ databases">
        <title>Sequencing the genomes of 1000 actinobacteria strains.</title>
        <authorList>
            <person name="Klenk H.-P."/>
        </authorList>
    </citation>
    <scope>NUCLEOTIDE SEQUENCE [LARGE SCALE GENOMIC DNA]</scope>
    <source>
        <strain evidence="5 6">DSM 102030</strain>
    </source>
</reference>
<dbReference type="Pfam" id="PF21274">
    <property type="entry name" value="Rng_hyd_C"/>
    <property type="match status" value="1"/>
</dbReference>
<dbReference type="Pfam" id="PF01494">
    <property type="entry name" value="FAD_binding_3"/>
    <property type="match status" value="1"/>
</dbReference>
<organism evidence="5 6">
    <name type="scientific">Lipingzhangella halophila</name>
    <dbReference type="NCBI Taxonomy" id="1783352"/>
    <lineage>
        <taxon>Bacteria</taxon>
        <taxon>Bacillati</taxon>
        <taxon>Actinomycetota</taxon>
        <taxon>Actinomycetes</taxon>
        <taxon>Streptosporangiales</taxon>
        <taxon>Nocardiopsidaceae</taxon>
        <taxon>Lipingzhangella</taxon>
    </lineage>
</organism>
<dbReference type="Gene3D" id="3.50.50.60">
    <property type="entry name" value="FAD/NAD(P)-binding domain"/>
    <property type="match status" value="1"/>
</dbReference>
<comment type="cofactor">
    <cofactor evidence="1">
        <name>FAD</name>
        <dbReference type="ChEBI" id="CHEBI:57692"/>
    </cofactor>
</comment>
<dbReference type="NCBIfam" id="NF004832">
    <property type="entry name" value="PRK06184.1"/>
    <property type="match status" value="1"/>
</dbReference>
<comment type="caution">
    <text evidence="5">The sequence shown here is derived from an EMBL/GenBank/DDBJ whole genome shotgun (WGS) entry which is preliminary data.</text>
</comment>
<dbReference type="PANTHER" id="PTHR43004:SF19">
    <property type="entry name" value="BINDING MONOOXYGENASE, PUTATIVE (JCVI)-RELATED"/>
    <property type="match status" value="1"/>
</dbReference>
<sequence length="530" mass="56409">MADPGTDETEADVLIVGAGPTGLTLACDLARNGVALRIIDRDVAFNTASKAKTIQPRALEVLDDLGAAAPVVERGVVDIPMRFHGPDGSVTDKPGISARASESFRTPYPDPVWIGQFDIEKALRARLAYLGGEVELATEATGLEQDDTGVTVTTASGDIRARYVVGTDGGKSTVRKLVGLPLVGETYESQQWYLGDVRTADLGRDHIHIWTSSAGMVGLTPLPGSDLWQMQSPIPPEVETPAEPSLELYQSMLDDRAGTGAVTLTDASWLSAPKVNVRMVERYRSGRVLLAGDAAHVHSPAGGQGMNTGIQDAYNLGWKLAAVLRGAHDALLDTYTTERAPVARAVLADSTGKMQHTLSTASGTDGRLSGALRSLADDTTSGLPIAYLDSPITLADERDVHATLPAGCRAPDARGLRGQNPDGAPFAGSLFDLFRGTHWTLLVFDHAGELLLDKAKPDHMRVHRIGEHGGATLRDVDGEAHAHYAPRAGELVLVRPDGYIAARGPAAAEMRMIELLGAYRPETRPTRRPV</sequence>
<evidence type="ECO:0000256" key="2">
    <source>
        <dbReference type="ARBA" id="ARBA00022630"/>
    </source>
</evidence>
<dbReference type="Gene3D" id="3.30.70.2450">
    <property type="match status" value="1"/>
</dbReference>
<evidence type="ECO:0000313" key="5">
    <source>
        <dbReference type="EMBL" id="MBB4935145.1"/>
    </source>
</evidence>
<evidence type="ECO:0000259" key="4">
    <source>
        <dbReference type="Pfam" id="PF01494"/>
    </source>
</evidence>
<dbReference type="EMBL" id="JACHJT010000002">
    <property type="protein sequence ID" value="MBB4935145.1"/>
    <property type="molecule type" value="Genomic_DNA"/>
</dbReference>
<dbReference type="GO" id="GO:0016709">
    <property type="term" value="F:oxidoreductase activity, acting on paired donors, with incorporation or reduction of molecular oxygen, NAD(P)H as one donor, and incorporation of one atom of oxygen"/>
    <property type="evidence" value="ECO:0007669"/>
    <property type="project" value="UniProtKB-ARBA"/>
</dbReference>
<evidence type="ECO:0000256" key="3">
    <source>
        <dbReference type="ARBA" id="ARBA00022827"/>
    </source>
</evidence>
<feature type="domain" description="FAD-binding" evidence="4">
    <location>
        <begin position="10"/>
        <end position="348"/>
    </location>
</feature>
<dbReference type="GO" id="GO:0071949">
    <property type="term" value="F:FAD binding"/>
    <property type="evidence" value="ECO:0007669"/>
    <property type="project" value="InterPro"/>
</dbReference>
<dbReference type="PANTHER" id="PTHR43004">
    <property type="entry name" value="TRK SYSTEM POTASSIUM UPTAKE PROTEIN"/>
    <property type="match status" value="1"/>
</dbReference>
<accession>A0A7W7W6S7</accession>
<dbReference type="InterPro" id="IPR036188">
    <property type="entry name" value="FAD/NAD-bd_sf"/>
</dbReference>
<dbReference type="Gene3D" id="3.40.30.120">
    <property type="match status" value="1"/>
</dbReference>
<dbReference type="InterPro" id="IPR002938">
    <property type="entry name" value="FAD-bd"/>
</dbReference>